<evidence type="ECO:0000313" key="2">
    <source>
        <dbReference type="Proteomes" id="UP000886857"/>
    </source>
</evidence>
<evidence type="ECO:0008006" key="3">
    <source>
        <dbReference type="Google" id="ProtNLM"/>
    </source>
</evidence>
<dbReference type="SUPFAM" id="SSF47240">
    <property type="entry name" value="Ferritin-like"/>
    <property type="match status" value="2"/>
</dbReference>
<name>A0A9D1SW50_9FIRM</name>
<accession>A0A9D1SW50</accession>
<dbReference type="Proteomes" id="UP000886857">
    <property type="component" value="Unassembled WGS sequence"/>
</dbReference>
<dbReference type="Gene3D" id="1.20.1260.10">
    <property type="match status" value="1"/>
</dbReference>
<reference evidence="1" key="2">
    <citation type="journal article" date="2021" name="PeerJ">
        <title>Extensive microbial diversity within the chicken gut microbiome revealed by metagenomics and culture.</title>
        <authorList>
            <person name="Gilroy R."/>
            <person name="Ravi A."/>
            <person name="Getino M."/>
            <person name="Pursley I."/>
            <person name="Horton D.L."/>
            <person name="Alikhan N.F."/>
            <person name="Baker D."/>
            <person name="Gharbi K."/>
            <person name="Hall N."/>
            <person name="Watson M."/>
            <person name="Adriaenssens E.M."/>
            <person name="Foster-Nyarko E."/>
            <person name="Jarju S."/>
            <person name="Secka A."/>
            <person name="Antonio M."/>
            <person name="Oren A."/>
            <person name="Chaudhuri R.R."/>
            <person name="La Ragione R."/>
            <person name="Hildebrand F."/>
            <person name="Pallen M.J."/>
        </authorList>
    </citation>
    <scope>NUCLEOTIDE SEQUENCE</scope>
    <source>
        <strain evidence="1">10406</strain>
    </source>
</reference>
<gene>
    <name evidence="1" type="ORF">IAC73_02690</name>
</gene>
<protein>
    <recommendedName>
        <fullName evidence="3">Ferritin-like domain-containing protein</fullName>
    </recommendedName>
</protein>
<sequence>MSFDPFKQKVKPVSEAFESWKELFVKPYDKDHVDPYTRLRIILMNGTEFEANWFSHQFSRHCGDNDLRRELAVVRRVEQQQQKKLCALKPVNESILETTIGYEQLAVELTANLARREKDPYVKAALDFALLEDFDHLYRFSNLLMHDMCIDAADLTARRTEITPGRPTIAEHRYPEDDVRRQTDNSTAHPLTRLCASVITAAEQQTMNFYMNVGNTYPTEEGKRLFLEIAMIEEQHVTQYGCLMDTSCSWLAGLLEHEYTECYLYYSCAEDEKDPRIKKIWEAMLEQELSHLHKAAGLLEKFEKRGYEELFPSPAFPEPLTFGKDNIPYIRKVLKETVRKTSKGEDYAEVADLGKDDIFFRHNKRVNGSASDEPAHAVIASYLCVHGEDFRFETAENPVPELASRVQDNTTVGLGG</sequence>
<reference evidence="1" key="1">
    <citation type="submission" date="2020-10" db="EMBL/GenBank/DDBJ databases">
        <authorList>
            <person name="Gilroy R."/>
        </authorList>
    </citation>
    <scope>NUCLEOTIDE SEQUENCE</scope>
    <source>
        <strain evidence="1">10406</strain>
    </source>
</reference>
<dbReference type="AlphaFoldDB" id="A0A9D1SW50"/>
<comment type="caution">
    <text evidence="1">The sequence shown here is derived from an EMBL/GenBank/DDBJ whole genome shotgun (WGS) entry which is preliminary data.</text>
</comment>
<evidence type="ECO:0000313" key="1">
    <source>
        <dbReference type="EMBL" id="HIU98733.1"/>
    </source>
</evidence>
<dbReference type="InterPro" id="IPR009078">
    <property type="entry name" value="Ferritin-like_SF"/>
</dbReference>
<proteinExistence type="predicted"/>
<dbReference type="InterPro" id="IPR012347">
    <property type="entry name" value="Ferritin-like"/>
</dbReference>
<organism evidence="1 2">
    <name type="scientific">Candidatus Limadaptatus stercoripullorum</name>
    <dbReference type="NCBI Taxonomy" id="2840846"/>
    <lineage>
        <taxon>Bacteria</taxon>
        <taxon>Bacillati</taxon>
        <taxon>Bacillota</taxon>
        <taxon>Clostridia</taxon>
        <taxon>Eubacteriales</taxon>
        <taxon>Candidatus Limadaptatus</taxon>
    </lineage>
</organism>
<dbReference type="EMBL" id="DVOE01000039">
    <property type="protein sequence ID" value="HIU98733.1"/>
    <property type="molecule type" value="Genomic_DNA"/>
</dbReference>